<comment type="subcellular location">
    <subcellularLocation>
        <location evidence="1">Early endosome membrane</location>
        <topology evidence="1">Single-pass membrane protein</topology>
    </subcellularLocation>
</comment>
<name>A0A8C8S361_9SAUR</name>
<evidence type="ECO:0000256" key="5">
    <source>
        <dbReference type="ARBA" id="ARBA00022753"/>
    </source>
</evidence>
<evidence type="ECO:0000256" key="8">
    <source>
        <dbReference type="SAM" id="MobiDB-lite"/>
    </source>
</evidence>
<feature type="region of interest" description="Disordered" evidence="8">
    <location>
        <begin position="76"/>
        <end position="98"/>
    </location>
</feature>
<feature type="transmembrane region" description="Helical" evidence="9">
    <location>
        <begin position="39"/>
        <end position="60"/>
    </location>
</feature>
<organism evidence="10 11">
    <name type="scientific">Pelusios castaneus</name>
    <name type="common">West African mud turtle</name>
    <dbReference type="NCBI Taxonomy" id="367368"/>
    <lineage>
        <taxon>Eukaryota</taxon>
        <taxon>Metazoa</taxon>
        <taxon>Chordata</taxon>
        <taxon>Craniata</taxon>
        <taxon>Vertebrata</taxon>
        <taxon>Euteleostomi</taxon>
        <taxon>Archelosauria</taxon>
        <taxon>Testudinata</taxon>
        <taxon>Testudines</taxon>
        <taxon>Pleurodira</taxon>
        <taxon>Pelomedusidae</taxon>
        <taxon>Pelusios</taxon>
    </lineage>
</organism>
<keyword evidence="4" id="KW-0734">Signal transduction inhibitor</keyword>
<dbReference type="GO" id="GO:0000139">
    <property type="term" value="C:Golgi membrane"/>
    <property type="evidence" value="ECO:0007669"/>
    <property type="project" value="TreeGrafter"/>
</dbReference>
<evidence type="ECO:0000256" key="3">
    <source>
        <dbReference type="ARBA" id="ARBA00022692"/>
    </source>
</evidence>
<comment type="similarity">
    <text evidence="2">Belongs to the PMEPA1 family.</text>
</comment>
<dbReference type="InterPro" id="IPR043445">
    <property type="entry name" value="TMEPAI/LRAD4"/>
</dbReference>
<keyword evidence="11" id="KW-1185">Reference proteome</keyword>
<evidence type="ECO:0000256" key="1">
    <source>
        <dbReference type="ARBA" id="ARBA00004391"/>
    </source>
</evidence>
<dbReference type="PANTHER" id="PTHR16514">
    <property type="entry name" value="LOW DENSITY LIPOPROTEIN RECEPTOR CLASS A DOMAIN-CONTAINING 4A"/>
    <property type="match status" value="1"/>
</dbReference>
<sequence length="314" mass="35211">MVHLMGVNSTAGAVQPNVSCTCNCKRSLFQSMEITELEFVQIIIIVVVMMVMVVVITCLLNHYKLSARSFINRHSQGRRRDENLSSEGSLWPSESTVSGNGITEVRIRLVLHNNFVGRTVTSPNLLFLPCLQQQIYTPRPTDRLAVPSFLQRDRFNRFQPTYPYMQHEIDLPPTISLSDGEEPPPYQGPCTLQLRDPEQQMELNRESVRAPPNRTIFDSDLIDNSVFGGPCPPSSNSGISATCYGSSGRMEGPPPTYNEVIGHYPGSTFFQHQQNNNGLPSILEGSRLHHSQINGLESTNAWNKEKEKQKGHPF</sequence>
<keyword evidence="6 9" id="KW-1133">Transmembrane helix</keyword>
<evidence type="ECO:0000256" key="7">
    <source>
        <dbReference type="ARBA" id="ARBA00023136"/>
    </source>
</evidence>
<reference evidence="10" key="1">
    <citation type="submission" date="2025-08" db="UniProtKB">
        <authorList>
            <consortium name="Ensembl"/>
        </authorList>
    </citation>
    <scope>IDENTIFICATION</scope>
</reference>
<protein>
    <submittedName>
        <fullName evidence="10">Prostate transmembrane protein, androgen induced 1</fullName>
    </submittedName>
</protein>
<dbReference type="GO" id="GO:0070412">
    <property type="term" value="F:R-SMAD binding"/>
    <property type="evidence" value="ECO:0007669"/>
    <property type="project" value="InterPro"/>
</dbReference>
<proteinExistence type="inferred from homology"/>
<dbReference type="Proteomes" id="UP000694393">
    <property type="component" value="Unplaced"/>
</dbReference>
<keyword evidence="5" id="KW-0967">Endosome</keyword>
<dbReference type="Ensembl" id="ENSPCET00000013782.1">
    <property type="protein sequence ID" value="ENSPCEP00000013295.1"/>
    <property type="gene ID" value="ENSPCEG00000010577.1"/>
</dbReference>
<evidence type="ECO:0000313" key="11">
    <source>
        <dbReference type="Proteomes" id="UP000694393"/>
    </source>
</evidence>
<dbReference type="GO" id="GO:0030512">
    <property type="term" value="P:negative regulation of transforming growth factor beta receptor signaling pathway"/>
    <property type="evidence" value="ECO:0007669"/>
    <property type="project" value="InterPro"/>
</dbReference>
<evidence type="ECO:0000313" key="10">
    <source>
        <dbReference type="Ensembl" id="ENSPCEP00000013295.1"/>
    </source>
</evidence>
<evidence type="ECO:0000256" key="6">
    <source>
        <dbReference type="ARBA" id="ARBA00022989"/>
    </source>
</evidence>
<accession>A0A8C8S361</accession>
<dbReference type="AlphaFoldDB" id="A0A8C8S361"/>
<keyword evidence="7 9" id="KW-0472">Membrane</keyword>
<reference evidence="10" key="2">
    <citation type="submission" date="2025-09" db="UniProtKB">
        <authorList>
            <consortium name="Ensembl"/>
        </authorList>
    </citation>
    <scope>IDENTIFICATION</scope>
</reference>
<dbReference type="GO" id="GO:0031901">
    <property type="term" value="C:early endosome membrane"/>
    <property type="evidence" value="ECO:0007669"/>
    <property type="project" value="UniProtKB-SubCell"/>
</dbReference>
<evidence type="ECO:0000256" key="2">
    <source>
        <dbReference type="ARBA" id="ARBA00009908"/>
    </source>
</evidence>
<feature type="compositionally biased region" description="Polar residues" evidence="8">
    <location>
        <begin position="85"/>
        <end position="98"/>
    </location>
</feature>
<dbReference type="PANTHER" id="PTHR16514:SF5">
    <property type="entry name" value="PROTEIN TMEPAI"/>
    <property type="match status" value="1"/>
</dbReference>
<keyword evidence="3 9" id="KW-0812">Transmembrane</keyword>
<evidence type="ECO:0000256" key="4">
    <source>
        <dbReference type="ARBA" id="ARBA00022700"/>
    </source>
</evidence>
<evidence type="ECO:0000256" key="9">
    <source>
        <dbReference type="SAM" id="Phobius"/>
    </source>
</evidence>